<evidence type="ECO:0000256" key="1">
    <source>
        <dbReference type="SAM" id="MobiDB-lite"/>
    </source>
</evidence>
<dbReference type="PATRIC" id="fig|699431.3.peg.1418"/>
<comment type="caution">
    <text evidence="2">The sequence shown here is derived from an EMBL/GenBank/DDBJ whole genome shotgun (WGS) entry which is preliminary data.</text>
</comment>
<organism evidence="2 3">
    <name type="scientific">Halolamina pelagica</name>
    <dbReference type="NCBI Taxonomy" id="699431"/>
    <lineage>
        <taxon>Archaea</taxon>
        <taxon>Methanobacteriati</taxon>
        <taxon>Methanobacteriota</taxon>
        <taxon>Stenosarchaea group</taxon>
        <taxon>Halobacteria</taxon>
        <taxon>Halobacteriales</taxon>
        <taxon>Haloferacaceae</taxon>
    </lineage>
</organism>
<keyword evidence="3" id="KW-1185">Reference proteome</keyword>
<feature type="region of interest" description="Disordered" evidence="1">
    <location>
        <begin position="1"/>
        <end position="28"/>
    </location>
</feature>
<sequence length="61" mass="6718">MGTSSIPPVVRDSPPRDRGPDLSPVGTDLVICDGEAMTYGEYRRDREPASVERERVTEIEG</sequence>
<dbReference type="EMBL" id="LGUC01000001">
    <property type="protein sequence ID" value="KPN30650.1"/>
    <property type="molecule type" value="Genomic_DNA"/>
</dbReference>
<feature type="compositionally biased region" description="Low complexity" evidence="1">
    <location>
        <begin position="1"/>
        <end position="12"/>
    </location>
</feature>
<evidence type="ECO:0000313" key="2">
    <source>
        <dbReference type="EMBL" id="KPN30650.1"/>
    </source>
</evidence>
<dbReference type="AlphaFoldDB" id="A0A0P7HV34"/>
<dbReference type="RefSeq" id="WP_054583557.1">
    <property type="nucleotide sequence ID" value="NZ_LGUC01000001.1"/>
</dbReference>
<dbReference type="STRING" id="699431.SY89_01386"/>
<proteinExistence type="predicted"/>
<gene>
    <name evidence="2" type="ORF">SY89_01386</name>
</gene>
<evidence type="ECO:0000313" key="3">
    <source>
        <dbReference type="Proteomes" id="UP000050535"/>
    </source>
</evidence>
<protein>
    <submittedName>
        <fullName evidence="2">Uncharacterized protein</fullName>
    </submittedName>
</protein>
<dbReference type="Proteomes" id="UP000050535">
    <property type="component" value="Unassembled WGS sequence"/>
</dbReference>
<name>A0A0P7HV34_9EURY</name>
<reference evidence="3" key="1">
    <citation type="submission" date="2013-11" db="EMBL/GenBank/DDBJ databases">
        <authorList>
            <person name="Hoang H.T."/>
            <person name="Killian M.L."/>
            <person name="Madson D.M."/>
            <person name="Arruda P.H.E."/>
            <person name="Sun D."/>
            <person name="Schwartz K.J."/>
            <person name="Yoon K."/>
        </authorList>
    </citation>
    <scope>NUCLEOTIDE SEQUENCE [LARGE SCALE GENOMIC DNA]</scope>
    <source>
        <strain evidence="3">CDK2</strain>
    </source>
</reference>
<accession>A0A0P7HV34</accession>
<dbReference type="OrthoDB" id="313102at2157"/>